<proteinExistence type="predicted"/>
<keyword evidence="2" id="KW-0472">Membrane</keyword>
<dbReference type="AlphaFoldDB" id="A0A8B8BGC9"/>
<dbReference type="Proteomes" id="UP000694844">
    <property type="component" value="Chromosome 8"/>
</dbReference>
<keyword evidence="2" id="KW-1133">Transmembrane helix</keyword>
<keyword evidence="3" id="KW-0732">Signal</keyword>
<dbReference type="KEGG" id="cvn:111110286"/>
<dbReference type="GO" id="GO:0005044">
    <property type="term" value="F:scavenger receptor activity"/>
    <property type="evidence" value="ECO:0007669"/>
    <property type="project" value="InterPro"/>
</dbReference>
<evidence type="ECO:0000256" key="2">
    <source>
        <dbReference type="SAM" id="Phobius"/>
    </source>
</evidence>
<dbReference type="RefSeq" id="XP_022302420.1">
    <property type="nucleotide sequence ID" value="XM_022446712.1"/>
</dbReference>
<feature type="signal peptide" evidence="3">
    <location>
        <begin position="1"/>
        <end position="19"/>
    </location>
</feature>
<keyword evidence="1" id="KW-0245">EGF-like domain</keyword>
<evidence type="ECO:0000313" key="4">
    <source>
        <dbReference type="Proteomes" id="UP000694844"/>
    </source>
</evidence>
<protein>
    <submittedName>
        <fullName evidence="5">Protein draper-like</fullName>
    </submittedName>
</protein>
<dbReference type="Gene3D" id="2.170.300.10">
    <property type="entry name" value="Tie2 ligand-binding domain superfamily"/>
    <property type="match status" value="2"/>
</dbReference>
<evidence type="ECO:0000313" key="5">
    <source>
        <dbReference type="RefSeq" id="XP_022302420.1"/>
    </source>
</evidence>
<evidence type="ECO:0000256" key="3">
    <source>
        <dbReference type="SAM" id="SignalP"/>
    </source>
</evidence>
<feature type="chain" id="PRO_5034254201" evidence="3">
    <location>
        <begin position="20"/>
        <end position="228"/>
    </location>
</feature>
<dbReference type="InterPro" id="IPR042635">
    <property type="entry name" value="MEGF10/SREC1/2-like"/>
</dbReference>
<dbReference type="PANTHER" id="PTHR24043:SF8">
    <property type="entry name" value="EGF-LIKE DOMAIN-CONTAINING PROTEIN"/>
    <property type="match status" value="1"/>
</dbReference>
<keyword evidence="2" id="KW-0812">Transmembrane</keyword>
<dbReference type="PANTHER" id="PTHR24043">
    <property type="entry name" value="SCAVENGER RECEPTOR CLASS F"/>
    <property type="match status" value="1"/>
</dbReference>
<sequence>MNKFVSAILTAITLSYTYGNIKPGFCKNKDKRDVCCTNYYRNGTDCVECPDGYIGENCSTSCPSGQYGAQCNKKCSCSDSQCHHVYGCTLTTLIKRLTPCSDGYTGENCSTVCPPKQYGSRCGKTCNCTDSSCHHVYGCNFTRANKEKSEEKNTEEKSGTKSDSKYRIIIIMSGTLLSITLLFLIGRKIYKFLKITQIHGEHPSQSDAPNVDNVYAEINQSSRSRLRN</sequence>
<keyword evidence="4" id="KW-1185">Reference proteome</keyword>
<accession>A0A8B8BGC9</accession>
<evidence type="ECO:0000256" key="1">
    <source>
        <dbReference type="ARBA" id="ARBA00022536"/>
    </source>
</evidence>
<name>A0A8B8BGC9_CRAVI</name>
<organism evidence="4 5">
    <name type="scientific">Crassostrea virginica</name>
    <name type="common">Eastern oyster</name>
    <dbReference type="NCBI Taxonomy" id="6565"/>
    <lineage>
        <taxon>Eukaryota</taxon>
        <taxon>Metazoa</taxon>
        <taxon>Spiralia</taxon>
        <taxon>Lophotrochozoa</taxon>
        <taxon>Mollusca</taxon>
        <taxon>Bivalvia</taxon>
        <taxon>Autobranchia</taxon>
        <taxon>Pteriomorphia</taxon>
        <taxon>Ostreida</taxon>
        <taxon>Ostreoidea</taxon>
        <taxon>Ostreidae</taxon>
        <taxon>Crassostrea</taxon>
    </lineage>
</organism>
<feature type="transmembrane region" description="Helical" evidence="2">
    <location>
        <begin position="166"/>
        <end position="185"/>
    </location>
</feature>
<reference evidence="5" key="1">
    <citation type="submission" date="2025-08" db="UniProtKB">
        <authorList>
            <consortium name="RefSeq"/>
        </authorList>
    </citation>
    <scope>IDENTIFICATION</scope>
    <source>
        <tissue evidence="5">Whole sample</tissue>
    </source>
</reference>
<gene>
    <name evidence="5" type="primary">LOC111110286</name>
</gene>
<dbReference type="OrthoDB" id="6158270at2759"/>
<dbReference type="GeneID" id="111110286"/>